<dbReference type="SUPFAM" id="SSF52141">
    <property type="entry name" value="Uracil-DNA glycosylase-like"/>
    <property type="match status" value="1"/>
</dbReference>
<gene>
    <name evidence="12" type="ORF">XFLAVUS301_13580</name>
</gene>
<dbReference type="GO" id="GO:0006284">
    <property type="term" value="P:base-excision repair"/>
    <property type="evidence" value="ECO:0007669"/>
    <property type="project" value="InterPro"/>
</dbReference>
<evidence type="ECO:0000256" key="5">
    <source>
        <dbReference type="ARBA" id="ARBA00023004"/>
    </source>
</evidence>
<dbReference type="CDD" id="cd10031">
    <property type="entry name" value="UDG-F5_TTUDGB_like"/>
    <property type="match status" value="1"/>
</dbReference>
<dbReference type="InterPro" id="IPR036895">
    <property type="entry name" value="Uracil-DNA_glycosylase-like_sf"/>
</dbReference>
<evidence type="ECO:0000259" key="11">
    <source>
        <dbReference type="SMART" id="SM00986"/>
    </source>
</evidence>
<sequence>MPPKMAAKTAAARPAAASEPGRDCPLCPRLVEFREEWRANEPGWHNAPVPAFGPVDAPLLIVGLAPGLRGANRTGRPFTGDYAGDLLYATLIEYGFARGPYAAHPEDGLALTGARIVNAVRCVPPQNKPTPEEIRTCRPFLSAAMAEMPALRAIVTLGKIAHDSTLAALGQKASRLKFGHGVSDEVGSVRLFASYHCSRYNTNTGVLTPEMFRSVFSAVRASLG</sequence>
<dbReference type="GO" id="GO:0051539">
    <property type="term" value="F:4 iron, 4 sulfur cluster binding"/>
    <property type="evidence" value="ECO:0007669"/>
    <property type="project" value="UniProtKB-KW"/>
</dbReference>
<comment type="similarity">
    <text evidence="8">Belongs to the uracil-DNA glycosylase (UDG) superfamily. Type 5 (UDGb) family.</text>
</comment>
<name>A0A9W6CLZ0_XANFL</name>
<keyword evidence="3" id="KW-0227">DNA damage</keyword>
<evidence type="ECO:0000256" key="9">
    <source>
        <dbReference type="ARBA" id="ARBA00023887"/>
    </source>
</evidence>
<keyword evidence="6" id="KW-0411">Iron-sulfur</keyword>
<protein>
    <recommendedName>
        <fullName evidence="9">Type-5 uracil-DNA glycosylase</fullName>
    </recommendedName>
</protein>
<evidence type="ECO:0000256" key="1">
    <source>
        <dbReference type="ARBA" id="ARBA00022485"/>
    </source>
</evidence>
<dbReference type="AlphaFoldDB" id="A0A9W6CLZ0"/>
<dbReference type="InterPro" id="IPR005122">
    <property type="entry name" value="Uracil-DNA_glycosylase-like"/>
</dbReference>
<dbReference type="PANTHER" id="PTHR33693:SF3">
    <property type="entry name" value="TYPE-5 URACIL-DNA GLYCOSYLASE"/>
    <property type="match status" value="1"/>
</dbReference>
<accession>A0A9W6CLZ0</accession>
<proteinExistence type="inferred from homology"/>
<dbReference type="GO" id="GO:0046872">
    <property type="term" value="F:metal ion binding"/>
    <property type="evidence" value="ECO:0007669"/>
    <property type="project" value="UniProtKB-KW"/>
</dbReference>
<dbReference type="Proteomes" id="UP001144397">
    <property type="component" value="Unassembled WGS sequence"/>
</dbReference>
<evidence type="ECO:0000256" key="6">
    <source>
        <dbReference type="ARBA" id="ARBA00023014"/>
    </source>
</evidence>
<evidence type="ECO:0000256" key="3">
    <source>
        <dbReference type="ARBA" id="ARBA00022763"/>
    </source>
</evidence>
<evidence type="ECO:0000256" key="10">
    <source>
        <dbReference type="SAM" id="MobiDB-lite"/>
    </source>
</evidence>
<evidence type="ECO:0000313" key="13">
    <source>
        <dbReference type="Proteomes" id="UP001144397"/>
    </source>
</evidence>
<dbReference type="PANTHER" id="PTHR33693">
    <property type="entry name" value="TYPE-5 URACIL-DNA GLYCOSYLASE"/>
    <property type="match status" value="1"/>
</dbReference>
<organism evidence="12 13">
    <name type="scientific">Xanthobacter flavus</name>
    <dbReference type="NCBI Taxonomy" id="281"/>
    <lineage>
        <taxon>Bacteria</taxon>
        <taxon>Pseudomonadati</taxon>
        <taxon>Pseudomonadota</taxon>
        <taxon>Alphaproteobacteria</taxon>
        <taxon>Hyphomicrobiales</taxon>
        <taxon>Xanthobacteraceae</taxon>
        <taxon>Xanthobacter</taxon>
    </lineage>
</organism>
<evidence type="ECO:0000256" key="8">
    <source>
        <dbReference type="ARBA" id="ARBA00023779"/>
    </source>
</evidence>
<feature type="region of interest" description="Disordered" evidence="10">
    <location>
        <begin position="1"/>
        <end position="20"/>
    </location>
</feature>
<feature type="domain" description="Uracil-DNA glycosylase-like" evidence="11">
    <location>
        <begin position="50"/>
        <end position="216"/>
    </location>
</feature>
<dbReference type="Gene3D" id="3.40.470.10">
    <property type="entry name" value="Uracil-DNA glycosylase-like domain"/>
    <property type="match status" value="1"/>
</dbReference>
<dbReference type="InterPro" id="IPR044147">
    <property type="entry name" value="UdgB-like"/>
</dbReference>
<dbReference type="SMART" id="SM00987">
    <property type="entry name" value="UreE_C"/>
    <property type="match status" value="1"/>
</dbReference>
<dbReference type="EMBL" id="BSDO01000002">
    <property type="protein sequence ID" value="GLI21684.1"/>
    <property type="molecule type" value="Genomic_DNA"/>
</dbReference>
<keyword evidence="7" id="KW-0234">DNA repair</keyword>
<evidence type="ECO:0000256" key="2">
    <source>
        <dbReference type="ARBA" id="ARBA00022723"/>
    </source>
</evidence>
<keyword evidence="5" id="KW-0408">Iron</keyword>
<keyword evidence="2" id="KW-0479">Metal-binding</keyword>
<comment type="caution">
    <text evidence="12">The sequence shown here is derived from an EMBL/GenBank/DDBJ whole genome shotgun (WGS) entry which is preliminary data.</text>
</comment>
<dbReference type="InterPro" id="IPR051536">
    <property type="entry name" value="UDG_Type-4/5"/>
</dbReference>
<dbReference type="GO" id="GO:0033958">
    <property type="term" value="F:DNA-deoxyinosine glycosylase activity"/>
    <property type="evidence" value="ECO:0007669"/>
    <property type="project" value="InterPro"/>
</dbReference>
<keyword evidence="4" id="KW-0378">Hydrolase</keyword>
<evidence type="ECO:0000313" key="12">
    <source>
        <dbReference type="EMBL" id="GLI21684.1"/>
    </source>
</evidence>
<feature type="compositionally biased region" description="Low complexity" evidence="10">
    <location>
        <begin position="1"/>
        <end position="17"/>
    </location>
</feature>
<evidence type="ECO:0000256" key="7">
    <source>
        <dbReference type="ARBA" id="ARBA00023204"/>
    </source>
</evidence>
<dbReference type="Pfam" id="PF03167">
    <property type="entry name" value="UDG"/>
    <property type="match status" value="1"/>
</dbReference>
<keyword evidence="1" id="KW-0004">4Fe-4S</keyword>
<reference evidence="12" key="1">
    <citation type="submission" date="2022-12" db="EMBL/GenBank/DDBJ databases">
        <title>Reference genome sequencing for broad-spectrum identification of bacterial and archaeal isolates by mass spectrometry.</title>
        <authorList>
            <person name="Sekiguchi Y."/>
            <person name="Tourlousse D.M."/>
        </authorList>
    </citation>
    <scope>NUCLEOTIDE SEQUENCE</scope>
    <source>
        <strain evidence="12">301</strain>
    </source>
</reference>
<dbReference type="SMART" id="SM00986">
    <property type="entry name" value="UDG"/>
    <property type="match status" value="1"/>
</dbReference>
<evidence type="ECO:0000256" key="4">
    <source>
        <dbReference type="ARBA" id="ARBA00022801"/>
    </source>
</evidence>
<dbReference type="GO" id="GO:0004844">
    <property type="term" value="F:uracil DNA N-glycosylase activity"/>
    <property type="evidence" value="ECO:0007669"/>
    <property type="project" value="InterPro"/>
</dbReference>